<dbReference type="AlphaFoldDB" id="A0A9P1N5P7"/>
<feature type="region of interest" description="Disordered" evidence="2">
    <location>
        <begin position="108"/>
        <end position="137"/>
    </location>
</feature>
<feature type="compositionally biased region" description="Low complexity" evidence="2">
    <location>
        <begin position="1073"/>
        <end position="1084"/>
    </location>
</feature>
<feature type="region of interest" description="Disordered" evidence="2">
    <location>
        <begin position="920"/>
        <end position="1209"/>
    </location>
</feature>
<accession>A0A9P1N5P7</accession>
<feature type="coiled-coil region" evidence="1">
    <location>
        <begin position="517"/>
        <end position="544"/>
    </location>
</feature>
<keyword evidence="1" id="KW-0175">Coiled coil</keyword>
<name>A0A9P1N5P7_9PELO</name>
<organism evidence="3 4">
    <name type="scientific">Caenorhabditis angaria</name>
    <dbReference type="NCBI Taxonomy" id="860376"/>
    <lineage>
        <taxon>Eukaryota</taxon>
        <taxon>Metazoa</taxon>
        <taxon>Ecdysozoa</taxon>
        <taxon>Nematoda</taxon>
        <taxon>Chromadorea</taxon>
        <taxon>Rhabditida</taxon>
        <taxon>Rhabditina</taxon>
        <taxon>Rhabditomorpha</taxon>
        <taxon>Rhabditoidea</taxon>
        <taxon>Rhabditidae</taxon>
        <taxon>Peloderinae</taxon>
        <taxon>Caenorhabditis</taxon>
    </lineage>
</organism>
<evidence type="ECO:0000313" key="4">
    <source>
        <dbReference type="Proteomes" id="UP001152747"/>
    </source>
</evidence>
<feature type="compositionally biased region" description="Acidic residues" evidence="2">
    <location>
        <begin position="266"/>
        <end position="289"/>
    </location>
</feature>
<dbReference type="Proteomes" id="UP001152747">
    <property type="component" value="Unassembled WGS sequence"/>
</dbReference>
<reference evidence="3" key="1">
    <citation type="submission" date="2022-11" db="EMBL/GenBank/DDBJ databases">
        <authorList>
            <person name="Kikuchi T."/>
        </authorList>
    </citation>
    <scope>NUCLEOTIDE SEQUENCE</scope>
    <source>
        <strain evidence="3">PS1010</strain>
    </source>
</reference>
<feature type="compositionally biased region" description="Pro residues" evidence="2">
    <location>
        <begin position="1181"/>
        <end position="1196"/>
    </location>
</feature>
<feature type="compositionally biased region" description="Basic and acidic residues" evidence="2">
    <location>
        <begin position="409"/>
        <end position="441"/>
    </location>
</feature>
<evidence type="ECO:0000256" key="1">
    <source>
        <dbReference type="SAM" id="Coils"/>
    </source>
</evidence>
<sequence length="1209" mass="136700">MDDEDEQEHLSATSSAIFDITEDVITTAVVESAEKDSDPTTSEDTAVVCPNCRSPSGYSQFSKSSFRPKNRAQVVWIYRSRCLDPNCLLWFGNNYRFDRGTFIEVSDDGRPINEPKQRIEDEETSRSSSDNSEKAQDVLYPEVPIPPILVTECVDVKCDRCGGNSVVLAYIKAIYRAKTRPWIYKTKCISNDCGLWFGKGMRLDRSSIMRVDDTGRPFGRSQISMKNQEEEEGNSLGFEEDDDEEEDIKLSSIKNKETDMNNESMEGGEEEDCCKNQEEEDGDSNEEEATNQNKESSSQQKVAKPRKRRTKKTGFNSRKQSSIKKRKEKMESGLIPKCSPKPAVRSSRGYVYVLEPIEGVKKEENDDLVLGPRKVKCISYNEETPKKSTEDGNKAKEIHKAKLLDAKNERRREAYKIKQEEKRRAAEKKVSEKQTKRKDYPKNIQENNEIATSTSPSSASSASSSVEYCNIGTQCENELILESEYIKSMYIADLNANFKPEIVVRIKDMPLMVRATLLNMKRIIQEQESQIKESEQIKAKYKELMPKLSEKIRQLRLAYTDDLRRIGDDIIELREEFRQHHIEVISISRKTVSKFDKAKYEIELKYEDMIQKCKSIEAKVLLKEAEMKYEKDRADYFLSVKDRYEQQRNESRKLYKDIENKLSDTVYIRNEQKCTHCQIFEKLNKNMKKEVVEYQMQRDTARKEKEQGDVRAHNAERCAQILSQEVDKLKYESRTWKSQADKLREQNDALIKKNQKLKQGVVIENPNTPKFNTPPSSSTPIQQSSTEPSSSSTPSNIPTVSISSTDNIRKQRVSPLEDGEIDDSSKSPPANCKKGPLPPAKPAPIASGFASWIPKEALNAPAPTIPTLSSPFGVPVQPVKKPEVKLPTSHAPLPWDAKSKLTDGMSDTLKMVAAQVEAERFFGTLPPMKERKKPQIQPEPRAVKPNSEKNTQAQKKQQNSNQWNSPPTKKIKKAMQNQAENEHVAPPSKPPQIPSFDSPSTSGQSPKVGNTNPFGVVKEKVATPAQNVEKPAAPSIIKTAAPAAANPVAKPPPKPQQQQQTPKGQQRNNFGVPNGRGPPAWAGAPKPPHQQQRMEPSFFGSPAGTSDRSFGSSPFGNSGLPWHRENSMNATHVDTPFGKVPIREEAWGRGNRMSNSWTDDTNWTSDGPPRNNFSYFGVPPNQQPPPQNQNPPPHYNNPPQSFMKRSFWD</sequence>
<gene>
    <name evidence="3" type="ORF">CAMP_LOCUS14822</name>
</gene>
<feature type="compositionally biased region" description="Basic and acidic residues" evidence="2">
    <location>
        <begin position="108"/>
        <end position="119"/>
    </location>
</feature>
<feature type="compositionally biased region" description="Low complexity" evidence="2">
    <location>
        <begin position="1056"/>
        <end position="1066"/>
    </location>
</feature>
<dbReference type="EMBL" id="CANHGI010000005">
    <property type="protein sequence ID" value="CAI5452185.1"/>
    <property type="molecule type" value="Genomic_DNA"/>
</dbReference>
<feature type="compositionally biased region" description="Polar residues" evidence="2">
    <location>
        <begin position="290"/>
        <end position="301"/>
    </location>
</feature>
<feature type="compositionally biased region" description="Low complexity" evidence="2">
    <location>
        <begin position="949"/>
        <end position="962"/>
    </location>
</feature>
<feature type="region of interest" description="Disordered" evidence="2">
    <location>
        <begin position="211"/>
        <end position="345"/>
    </location>
</feature>
<feature type="compositionally biased region" description="Polar residues" evidence="2">
    <location>
        <begin position="1103"/>
        <end position="1116"/>
    </location>
</feature>
<feature type="compositionally biased region" description="Low complexity" evidence="2">
    <location>
        <begin position="451"/>
        <end position="463"/>
    </location>
</feature>
<evidence type="ECO:0000256" key="2">
    <source>
        <dbReference type="SAM" id="MobiDB-lite"/>
    </source>
</evidence>
<dbReference type="OrthoDB" id="5830698at2759"/>
<feature type="compositionally biased region" description="Low complexity" evidence="2">
    <location>
        <begin position="1030"/>
        <end position="1048"/>
    </location>
</feature>
<protein>
    <submittedName>
        <fullName evidence="3">Uncharacterized protein</fullName>
    </submittedName>
</protein>
<feature type="compositionally biased region" description="Low complexity" evidence="2">
    <location>
        <begin position="773"/>
        <end position="805"/>
    </location>
</feature>
<comment type="caution">
    <text evidence="3">The sequence shown here is derived from an EMBL/GenBank/DDBJ whole genome shotgun (WGS) entry which is preliminary data.</text>
</comment>
<feature type="compositionally biased region" description="Basic residues" evidence="2">
    <location>
        <begin position="303"/>
        <end position="312"/>
    </location>
</feature>
<feature type="compositionally biased region" description="Polar residues" evidence="2">
    <location>
        <begin position="1152"/>
        <end position="1165"/>
    </location>
</feature>
<feature type="compositionally biased region" description="Acidic residues" evidence="2">
    <location>
        <begin position="229"/>
        <end position="247"/>
    </location>
</feature>
<evidence type="ECO:0000313" key="3">
    <source>
        <dbReference type="EMBL" id="CAI5452185.1"/>
    </source>
</evidence>
<feature type="region of interest" description="Disordered" evidence="2">
    <location>
        <begin position="409"/>
        <end position="463"/>
    </location>
</feature>
<feature type="region of interest" description="Disordered" evidence="2">
    <location>
        <begin position="757"/>
        <end position="847"/>
    </location>
</feature>
<keyword evidence="4" id="KW-1185">Reference proteome</keyword>
<proteinExistence type="predicted"/>
<feature type="compositionally biased region" description="Polar residues" evidence="2">
    <location>
        <begin position="995"/>
        <end position="1013"/>
    </location>
</feature>